<evidence type="ECO:0000256" key="1">
    <source>
        <dbReference type="ARBA" id="ARBA00004571"/>
    </source>
</evidence>
<evidence type="ECO:0000256" key="4">
    <source>
        <dbReference type="ARBA" id="ARBA00022496"/>
    </source>
</evidence>
<evidence type="ECO:0000256" key="9">
    <source>
        <dbReference type="ARBA" id="ARBA00023237"/>
    </source>
</evidence>
<dbReference type="Gene3D" id="3.55.50.30">
    <property type="match status" value="1"/>
</dbReference>
<dbReference type="AlphaFoldDB" id="A0AB39KY87"/>
<organism evidence="14">
    <name type="scientific">Caulobacter sp. 73W</name>
    <dbReference type="NCBI Taxonomy" id="3161137"/>
    <lineage>
        <taxon>Bacteria</taxon>
        <taxon>Pseudomonadati</taxon>
        <taxon>Pseudomonadota</taxon>
        <taxon>Alphaproteobacteria</taxon>
        <taxon>Caulobacterales</taxon>
        <taxon>Caulobacteraceae</taxon>
        <taxon>Caulobacter</taxon>
    </lineage>
</organism>
<dbReference type="PROSITE" id="PS52016">
    <property type="entry name" value="TONB_DEPENDENT_REC_3"/>
    <property type="match status" value="1"/>
</dbReference>
<feature type="chain" id="PRO_5044254349" evidence="12">
    <location>
        <begin position="21"/>
        <end position="988"/>
    </location>
</feature>
<dbReference type="SMART" id="SM00965">
    <property type="entry name" value="STN"/>
    <property type="match status" value="1"/>
</dbReference>
<evidence type="ECO:0000256" key="3">
    <source>
        <dbReference type="ARBA" id="ARBA00022452"/>
    </source>
</evidence>
<name>A0AB39KY87_9CAUL</name>
<evidence type="ECO:0000256" key="12">
    <source>
        <dbReference type="SAM" id="SignalP"/>
    </source>
</evidence>
<dbReference type="RefSeq" id="WP_369062183.1">
    <property type="nucleotide sequence ID" value="NZ_CP158375.1"/>
</dbReference>
<accession>A0AB39KY87</accession>
<sequence>MAGVAALALLSAPTIGRAAAAPVFIEAGGLETALLELARQTRSQIFFSTDLVRGKRAPQLNGRLTADEGLERLLAGSGLGYERKADGVRVVVARSSAGRRIAGLEDIPPTGLETVATEAPHQVTEIVVTGSLIRGVEDGASPVVMVEREAMDRAGHATVAEALRNLPQNFAGVASEESFVLGTDRSGKNASHASGVNLRGLGPDATLVLLNGRRLAGVGGSGDFADLSTIPAAAVERVEVLLDGASALYGSDAVGGVVNIILRQAFDGAETRLRVGQAVGGGATELLAAQTVGRTWGSGSALLSYEYYDRGRLGVEEREATRSADLRRLGGSDWRRPYALPGNILGLDAGGYRPLYAIPTLPAGRTLRPGDFQAGQTNLDDYRLGSDLLPSMRRHAAYGVLRQKLSRDIELMMDARVGDRRYDRLTEAPFAIASVGSANPYFVSPNGSASHTVGYSFRRELGPSKASGEIKSLGLTVGANIDLPFNWRLETYGALAREKADTHLRGAINSTFLAEALGSTPDNPATAFSPMRDGYFNLFGSGASNAPGVLAFVGSGYSDNTYKSEVSSVNIKADGPVLELPGGTMRLAVGAQRRWESLKTVGVTALISLPRPTSGVELDRRTDAVFAEINAPLFGASNARPLLRRLELSAAVRRENYSDAGLATSPKIGVVWSPAETLTVRTGYGESFRAPGLREAGDRAAIGQVLRNRNGVQVLALQFTGGNPDLAAQTASSTTVGVEYRPAWAPRLQLTADAFSIAFKGRIGAPVSETPASALTDPSLAPFVELISPATNAAHLARVNALLASPNFNLQAVFPPEAYGAIIDARNVNAARIEVEGVDLAARYAFSRGQHDFSVSGEASHIRSYRRQITSAAPFVQLSDTLGYPVDWRGKLNLNWTLGELGAGLTANYVGSYASETGARIGAWTTVDAQVRFQPRRGLLRSTSLALTARNLLNEQPPFYNSPFGVAYDPGQSDVMGRQLSILLTRTW</sequence>
<proteinExistence type="inferred from homology"/>
<reference evidence="14" key="1">
    <citation type="submission" date="2024-06" db="EMBL/GenBank/DDBJ databases">
        <title>Caulobacter inopinatus, sp. nov.</title>
        <authorList>
            <person name="Donachie S.P."/>
        </authorList>
    </citation>
    <scope>NUCLEOTIDE SEQUENCE</scope>
    <source>
        <strain evidence="14">73W</strain>
    </source>
</reference>
<keyword evidence="14" id="KW-0675">Receptor</keyword>
<evidence type="ECO:0000256" key="10">
    <source>
        <dbReference type="PROSITE-ProRule" id="PRU01360"/>
    </source>
</evidence>
<dbReference type="GO" id="GO:0009279">
    <property type="term" value="C:cell outer membrane"/>
    <property type="evidence" value="ECO:0007669"/>
    <property type="project" value="UniProtKB-SubCell"/>
</dbReference>
<evidence type="ECO:0000259" key="13">
    <source>
        <dbReference type="SMART" id="SM00965"/>
    </source>
</evidence>
<dbReference type="Gene3D" id="2.170.130.10">
    <property type="entry name" value="TonB-dependent receptor, plug domain"/>
    <property type="match status" value="1"/>
</dbReference>
<comment type="similarity">
    <text evidence="10 11">Belongs to the TonB-dependent receptor family.</text>
</comment>
<dbReference type="InterPro" id="IPR039426">
    <property type="entry name" value="TonB-dep_rcpt-like"/>
</dbReference>
<dbReference type="Pfam" id="PF07715">
    <property type="entry name" value="Plug"/>
    <property type="match status" value="1"/>
</dbReference>
<evidence type="ECO:0000256" key="8">
    <source>
        <dbReference type="ARBA" id="ARBA00023136"/>
    </source>
</evidence>
<feature type="signal peptide" evidence="12">
    <location>
        <begin position="1"/>
        <end position="20"/>
    </location>
</feature>
<keyword evidence="7 11" id="KW-0798">TonB box</keyword>
<keyword evidence="6" id="KW-0408">Iron</keyword>
<evidence type="ECO:0000256" key="5">
    <source>
        <dbReference type="ARBA" id="ARBA00022692"/>
    </source>
</evidence>
<keyword evidence="8 10" id="KW-0472">Membrane</keyword>
<keyword evidence="2 10" id="KW-0813">Transport</keyword>
<protein>
    <submittedName>
        <fullName evidence="14">TonB-dependent receptor</fullName>
    </submittedName>
</protein>
<evidence type="ECO:0000256" key="11">
    <source>
        <dbReference type="RuleBase" id="RU003357"/>
    </source>
</evidence>
<dbReference type="InterPro" id="IPR037066">
    <property type="entry name" value="Plug_dom_sf"/>
</dbReference>
<keyword evidence="3 10" id="KW-1134">Transmembrane beta strand</keyword>
<dbReference type="Pfam" id="PF00593">
    <property type="entry name" value="TonB_dep_Rec_b-barrel"/>
    <property type="match status" value="1"/>
</dbReference>
<dbReference type="Gene3D" id="2.40.170.20">
    <property type="entry name" value="TonB-dependent receptor, beta-barrel domain"/>
    <property type="match status" value="1"/>
</dbReference>
<keyword evidence="5 10" id="KW-0812">Transmembrane</keyword>
<dbReference type="PANTHER" id="PTHR47234:SF1">
    <property type="entry name" value="TONB-DEPENDENT RECEPTOR"/>
    <property type="match status" value="1"/>
</dbReference>
<comment type="subcellular location">
    <subcellularLocation>
        <location evidence="1 10">Cell outer membrane</location>
        <topology evidence="1 10">Multi-pass membrane protein</topology>
    </subcellularLocation>
</comment>
<evidence type="ECO:0000256" key="7">
    <source>
        <dbReference type="ARBA" id="ARBA00023077"/>
    </source>
</evidence>
<dbReference type="Pfam" id="PF07660">
    <property type="entry name" value="STN"/>
    <property type="match status" value="1"/>
</dbReference>
<dbReference type="EMBL" id="CP158375">
    <property type="protein sequence ID" value="XDO98351.1"/>
    <property type="molecule type" value="Genomic_DNA"/>
</dbReference>
<keyword evidence="4" id="KW-0406">Ion transport</keyword>
<dbReference type="PANTHER" id="PTHR47234">
    <property type="match status" value="1"/>
</dbReference>
<dbReference type="InterPro" id="IPR036942">
    <property type="entry name" value="Beta-barrel_TonB_sf"/>
</dbReference>
<keyword evidence="12" id="KW-0732">Signal</keyword>
<dbReference type="InterPro" id="IPR000531">
    <property type="entry name" value="Beta-barrel_TonB"/>
</dbReference>
<dbReference type="SUPFAM" id="SSF56935">
    <property type="entry name" value="Porins"/>
    <property type="match status" value="1"/>
</dbReference>
<dbReference type="CDD" id="cd01347">
    <property type="entry name" value="ligand_gated_channel"/>
    <property type="match status" value="1"/>
</dbReference>
<gene>
    <name evidence="14" type="ORF">ABOZ73_08045</name>
</gene>
<keyword evidence="9 10" id="KW-0998">Cell outer membrane</keyword>
<evidence type="ECO:0000256" key="6">
    <source>
        <dbReference type="ARBA" id="ARBA00023004"/>
    </source>
</evidence>
<dbReference type="GO" id="GO:0006826">
    <property type="term" value="P:iron ion transport"/>
    <property type="evidence" value="ECO:0007669"/>
    <property type="project" value="UniProtKB-KW"/>
</dbReference>
<dbReference type="InterPro" id="IPR011662">
    <property type="entry name" value="Secretin/TonB_short_N"/>
</dbReference>
<evidence type="ECO:0000313" key="14">
    <source>
        <dbReference type="EMBL" id="XDO98351.1"/>
    </source>
</evidence>
<keyword evidence="4" id="KW-0410">Iron transport</keyword>
<dbReference type="InterPro" id="IPR012910">
    <property type="entry name" value="Plug_dom"/>
</dbReference>
<feature type="domain" description="Secretin/TonB short N-terminal" evidence="13">
    <location>
        <begin position="43"/>
        <end position="95"/>
    </location>
</feature>
<evidence type="ECO:0000256" key="2">
    <source>
        <dbReference type="ARBA" id="ARBA00022448"/>
    </source>
</evidence>